<dbReference type="Gene3D" id="1.20.120.530">
    <property type="entry name" value="GntR ligand-binding domain-like"/>
    <property type="match status" value="1"/>
</dbReference>
<evidence type="ECO:0000256" key="1">
    <source>
        <dbReference type="ARBA" id="ARBA00023015"/>
    </source>
</evidence>
<dbReference type="Proteomes" id="UP000443843">
    <property type="component" value="Unassembled WGS sequence"/>
</dbReference>
<evidence type="ECO:0000313" key="6">
    <source>
        <dbReference type="Proteomes" id="UP000443843"/>
    </source>
</evidence>
<accession>A0A844WFB3</accession>
<keyword evidence="3" id="KW-0804">Transcription</keyword>
<dbReference type="InterPro" id="IPR008920">
    <property type="entry name" value="TF_FadR/GntR_C"/>
</dbReference>
<evidence type="ECO:0000256" key="2">
    <source>
        <dbReference type="ARBA" id="ARBA00023125"/>
    </source>
</evidence>
<dbReference type="PANTHER" id="PTHR43537:SF20">
    <property type="entry name" value="HTH-TYPE TRANSCRIPTIONAL REPRESSOR GLAR"/>
    <property type="match status" value="1"/>
</dbReference>
<evidence type="ECO:0000256" key="3">
    <source>
        <dbReference type="ARBA" id="ARBA00023163"/>
    </source>
</evidence>
<dbReference type="PANTHER" id="PTHR43537">
    <property type="entry name" value="TRANSCRIPTIONAL REGULATOR, GNTR FAMILY"/>
    <property type="match status" value="1"/>
</dbReference>
<dbReference type="InterPro" id="IPR036390">
    <property type="entry name" value="WH_DNA-bd_sf"/>
</dbReference>
<reference evidence="5 6" key="1">
    <citation type="submission" date="2019-11" db="EMBL/GenBank/DDBJ databases">
        <title>Pseudooceanicola pacifica sp. nov., isolated from deep-sea sediment of the Pacific Ocean.</title>
        <authorList>
            <person name="Lyu L."/>
        </authorList>
    </citation>
    <scope>NUCLEOTIDE SEQUENCE [LARGE SCALE GENOMIC DNA]</scope>
    <source>
        <strain evidence="5 6">216_PA32_1</strain>
    </source>
</reference>
<feature type="domain" description="HTH gntR-type" evidence="4">
    <location>
        <begin position="16"/>
        <end position="83"/>
    </location>
</feature>
<protein>
    <submittedName>
        <fullName evidence="5">FCD domain-containing protein</fullName>
    </submittedName>
</protein>
<evidence type="ECO:0000259" key="4">
    <source>
        <dbReference type="PROSITE" id="PS50949"/>
    </source>
</evidence>
<name>A0A844WFB3_9RHOB</name>
<comment type="caution">
    <text evidence="5">The sequence shown here is derived from an EMBL/GenBank/DDBJ whole genome shotgun (WGS) entry which is preliminary data.</text>
</comment>
<dbReference type="Gene3D" id="1.10.10.10">
    <property type="entry name" value="Winged helix-like DNA-binding domain superfamily/Winged helix DNA-binding domain"/>
    <property type="match status" value="1"/>
</dbReference>
<keyword evidence="2" id="KW-0238">DNA-binding</keyword>
<dbReference type="InterPro" id="IPR011711">
    <property type="entry name" value="GntR_C"/>
</dbReference>
<dbReference type="SUPFAM" id="SSF48008">
    <property type="entry name" value="GntR ligand-binding domain-like"/>
    <property type="match status" value="1"/>
</dbReference>
<keyword evidence="1" id="KW-0805">Transcription regulation</keyword>
<keyword evidence="6" id="KW-1185">Reference proteome</keyword>
<dbReference type="Pfam" id="PF07729">
    <property type="entry name" value="FCD"/>
    <property type="match status" value="1"/>
</dbReference>
<proteinExistence type="predicted"/>
<dbReference type="PROSITE" id="PS50949">
    <property type="entry name" value="HTH_GNTR"/>
    <property type="match status" value="1"/>
</dbReference>
<dbReference type="InterPro" id="IPR000524">
    <property type="entry name" value="Tscrpt_reg_HTH_GntR"/>
</dbReference>
<dbReference type="EMBL" id="WNXQ01000008">
    <property type="protein sequence ID" value="MWB79050.1"/>
    <property type="molecule type" value="Genomic_DNA"/>
</dbReference>
<dbReference type="RefSeq" id="WP_160383265.1">
    <property type="nucleotide sequence ID" value="NZ_WNXQ01000008.1"/>
</dbReference>
<dbReference type="SUPFAM" id="SSF46785">
    <property type="entry name" value="Winged helix' DNA-binding domain"/>
    <property type="match status" value="1"/>
</dbReference>
<dbReference type="AlphaFoldDB" id="A0A844WFB3"/>
<evidence type="ECO:0000313" key="5">
    <source>
        <dbReference type="EMBL" id="MWB79050.1"/>
    </source>
</evidence>
<dbReference type="SMART" id="SM00345">
    <property type="entry name" value="HTH_GNTR"/>
    <property type="match status" value="1"/>
</dbReference>
<dbReference type="InterPro" id="IPR036388">
    <property type="entry name" value="WH-like_DNA-bd_sf"/>
</dbReference>
<dbReference type="GO" id="GO:0003677">
    <property type="term" value="F:DNA binding"/>
    <property type="evidence" value="ECO:0007669"/>
    <property type="project" value="UniProtKB-KW"/>
</dbReference>
<dbReference type="Pfam" id="PF00392">
    <property type="entry name" value="GntR"/>
    <property type="match status" value="1"/>
</dbReference>
<gene>
    <name evidence="5" type="ORF">GLS40_13505</name>
</gene>
<dbReference type="GO" id="GO:0003700">
    <property type="term" value="F:DNA-binding transcription factor activity"/>
    <property type="evidence" value="ECO:0007669"/>
    <property type="project" value="InterPro"/>
</dbReference>
<dbReference type="SMART" id="SM00895">
    <property type="entry name" value="FCD"/>
    <property type="match status" value="1"/>
</dbReference>
<organism evidence="5 6">
    <name type="scientific">Pseudooceanicola pacificus</name>
    <dbReference type="NCBI Taxonomy" id="2676438"/>
    <lineage>
        <taxon>Bacteria</taxon>
        <taxon>Pseudomonadati</taxon>
        <taxon>Pseudomonadota</taxon>
        <taxon>Alphaproteobacteria</taxon>
        <taxon>Rhodobacterales</taxon>
        <taxon>Paracoccaceae</taxon>
        <taxon>Pseudooceanicola</taxon>
    </lineage>
</organism>
<sequence length="230" mass="26354">MVNARQAIEAQSDGGKLLMSDVYQRIREDIIMGRLEAGRKLRIEELKAEYGTGASPLREALSLLIPEGFVDRLENRGFRVSGVTLTDFDDLLDMRCWSESRALRRSIERGGKEWEGEIVLALYWFSQAFPDHDAHDDRASERRRLHKTFHMALIAECGSPMLMELCSRLFDRNDRYRSLVNFAATAERNHVAEHEQIVEAVLRRDADAAVSALAEHYGKLRRQIEPILTP</sequence>